<evidence type="ECO:0000256" key="1">
    <source>
        <dbReference type="ARBA" id="ARBA00004685"/>
    </source>
</evidence>
<gene>
    <name evidence="3" type="ORF">FIBSPDRAFT_826682</name>
</gene>
<dbReference type="Pfam" id="PF11807">
    <property type="entry name" value="UstYa"/>
    <property type="match status" value="1"/>
</dbReference>
<evidence type="ECO:0000313" key="4">
    <source>
        <dbReference type="Proteomes" id="UP000076532"/>
    </source>
</evidence>
<dbReference type="PANTHER" id="PTHR33365">
    <property type="entry name" value="YALI0B05434P"/>
    <property type="match status" value="1"/>
</dbReference>
<dbReference type="EMBL" id="KV417553">
    <property type="protein sequence ID" value="KZP20621.1"/>
    <property type="molecule type" value="Genomic_DNA"/>
</dbReference>
<name>A0A166J953_9AGAM</name>
<dbReference type="InterPro" id="IPR021765">
    <property type="entry name" value="UstYa-like"/>
</dbReference>
<keyword evidence="4" id="KW-1185">Reference proteome</keyword>
<organism evidence="3 4">
    <name type="scientific">Athelia psychrophila</name>
    <dbReference type="NCBI Taxonomy" id="1759441"/>
    <lineage>
        <taxon>Eukaryota</taxon>
        <taxon>Fungi</taxon>
        <taxon>Dikarya</taxon>
        <taxon>Basidiomycota</taxon>
        <taxon>Agaricomycotina</taxon>
        <taxon>Agaricomycetes</taxon>
        <taxon>Agaricomycetidae</taxon>
        <taxon>Atheliales</taxon>
        <taxon>Atheliaceae</taxon>
        <taxon>Athelia</taxon>
    </lineage>
</organism>
<comment type="pathway">
    <text evidence="1">Mycotoxin biosynthesis.</text>
</comment>
<dbReference type="OrthoDB" id="3687641at2759"/>
<protein>
    <recommendedName>
        <fullName evidence="5">Tat pathway signal sequence</fullName>
    </recommendedName>
</protein>
<dbReference type="AlphaFoldDB" id="A0A166J953"/>
<reference evidence="3 4" key="1">
    <citation type="journal article" date="2016" name="Mol. Biol. Evol.">
        <title>Comparative Genomics of Early-Diverging Mushroom-Forming Fungi Provides Insights into the Origins of Lignocellulose Decay Capabilities.</title>
        <authorList>
            <person name="Nagy L.G."/>
            <person name="Riley R."/>
            <person name="Tritt A."/>
            <person name="Adam C."/>
            <person name="Daum C."/>
            <person name="Floudas D."/>
            <person name="Sun H."/>
            <person name="Yadav J.S."/>
            <person name="Pangilinan J."/>
            <person name="Larsson K.H."/>
            <person name="Matsuura K."/>
            <person name="Barry K."/>
            <person name="Labutti K."/>
            <person name="Kuo R."/>
            <person name="Ohm R.A."/>
            <person name="Bhattacharya S.S."/>
            <person name="Shirouzu T."/>
            <person name="Yoshinaga Y."/>
            <person name="Martin F.M."/>
            <person name="Grigoriev I.V."/>
            <person name="Hibbett D.S."/>
        </authorList>
    </citation>
    <scope>NUCLEOTIDE SEQUENCE [LARGE SCALE GENOMIC DNA]</scope>
    <source>
        <strain evidence="3 4">CBS 109695</strain>
    </source>
</reference>
<accession>A0A166J953</accession>
<evidence type="ECO:0000313" key="3">
    <source>
        <dbReference type="EMBL" id="KZP20621.1"/>
    </source>
</evidence>
<dbReference type="GO" id="GO:0043386">
    <property type="term" value="P:mycotoxin biosynthetic process"/>
    <property type="evidence" value="ECO:0007669"/>
    <property type="project" value="InterPro"/>
</dbReference>
<sequence>MSAIPEAQAKMLNNKTMRIPDLSPAKYAAGLDVFHQLHCLNFVRKALYPEHYNDSDRHHAHATTSIPPQTPGDLSEPFDHLDHCINNVREALMCNADLTPVVVQWDPDTQWHYAHLDVVHTCKDWDAIQGWAVDHAMTQEADLSKHVE</sequence>
<comment type="similarity">
    <text evidence="2">Belongs to the ustYa family.</text>
</comment>
<dbReference type="Proteomes" id="UP000076532">
    <property type="component" value="Unassembled WGS sequence"/>
</dbReference>
<proteinExistence type="inferred from homology"/>
<evidence type="ECO:0000256" key="2">
    <source>
        <dbReference type="ARBA" id="ARBA00035112"/>
    </source>
</evidence>
<dbReference type="STRING" id="436010.A0A166J953"/>
<dbReference type="PANTHER" id="PTHR33365:SF4">
    <property type="entry name" value="CYCLOCHLOROTINE BIOSYNTHESIS PROTEIN O"/>
    <property type="match status" value="1"/>
</dbReference>
<evidence type="ECO:0008006" key="5">
    <source>
        <dbReference type="Google" id="ProtNLM"/>
    </source>
</evidence>